<dbReference type="AlphaFoldDB" id="A0A210R6H6"/>
<dbReference type="Pfam" id="PF10343">
    <property type="entry name" value="Q_salvage"/>
    <property type="match status" value="1"/>
</dbReference>
<reference evidence="7 8" key="1">
    <citation type="journal article" date="2017" name="Nat. Ecol. Evol.">
        <title>Scallop genome provides insights into evolution of bilaterian karyotype and development.</title>
        <authorList>
            <person name="Wang S."/>
            <person name="Zhang J."/>
            <person name="Jiao W."/>
            <person name="Li J."/>
            <person name="Xun X."/>
            <person name="Sun Y."/>
            <person name="Guo X."/>
            <person name="Huan P."/>
            <person name="Dong B."/>
            <person name="Zhang L."/>
            <person name="Hu X."/>
            <person name="Sun X."/>
            <person name="Wang J."/>
            <person name="Zhao C."/>
            <person name="Wang Y."/>
            <person name="Wang D."/>
            <person name="Huang X."/>
            <person name="Wang R."/>
            <person name="Lv J."/>
            <person name="Li Y."/>
            <person name="Zhang Z."/>
            <person name="Liu B."/>
            <person name="Lu W."/>
            <person name="Hui Y."/>
            <person name="Liang J."/>
            <person name="Zhou Z."/>
            <person name="Hou R."/>
            <person name="Li X."/>
            <person name="Liu Y."/>
            <person name="Li H."/>
            <person name="Ning X."/>
            <person name="Lin Y."/>
            <person name="Zhao L."/>
            <person name="Xing Q."/>
            <person name="Dou J."/>
            <person name="Li Y."/>
            <person name="Mao J."/>
            <person name="Guo H."/>
            <person name="Dou H."/>
            <person name="Li T."/>
            <person name="Mu C."/>
            <person name="Jiang W."/>
            <person name="Fu Q."/>
            <person name="Fu X."/>
            <person name="Miao Y."/>
            <person name="Liu J."/>
            <person name="Yu Q."/>
            <person name="Li R."/>
            <person name="Liao H."/>
            <person name="Li X."/>
            <person name="Kong Y."/>
            <person name="Jiang Z."/>
            <person name="Chourrout D."/>
            <person name="Li R."/>
            <person name="Bao Z."/>
        </authorList>
    </citation>
    <scope>NUCLEOTIDE SEQUENCE [LARGE SCALE GENOMIC DNA]</scope>
    <source>
        <strain evidence="7 8">PY_sf001</strain>
    </source>
</reference>
<dbReference type="Proteomes" id="UP000242188">
    <property type="component" value="Unassembled WGS sequence"/>
</dbReference>
<accession>A0A210R6H6</accession>
<comment type="caution">
    <text evidence="7">The sequence shown here is derived from an EMBL/GenBank/DDBJ whole genome shotgun (WGS) entry which is preliminary data.</text>
</comment>
<dbReference type="PANTHER" id="PTHR21314">
    <property type="entry name" value="QUEUOSINE 5'-PHOSPHATE N-GLYCOSYLASE_HYDROLASE-RELATED"/>
    <property type="match status" value="1"/>
</dbReference>
<evidence type="ECO:0000256" key="1">
    <source>
        <dbReference type="ARBA" id="ARBA00022801"/>
    </source>
</evidence>
<evidence type="ECO:0000313" key="8">
    <source>
        <dbReference type="Proteomes" id="UP000242188"/>
    </source>
</evidence>
<sequence>MENVMMPRDASRLIAETSKDVTINDHGVQKLAKLMYECVKTKTYTIANWKSSHELNPQKMTKAQVDWVFVADTLNFSFWSMEDTKFKVTYKDTEYSGYWSWVAALNRALDNGIPLTDPSYYASISKEELSNIFKSDTVFDMPLLEDRLQVLQEAGKVLLKKYDGSFVNCIEKCDKSAQALMKLVVTDFPSYRDEAEYNGKQVAFYKRVQILIADIWACFEGESYGEFHDIDSITMFADYRIPQALVYFDAMEYSKELTDYMKANKMMKTGDRYEMEIRGCSIWATELVCEEAKKLLKEDAETQDAHINSIIIDHYLWDYRRDHADDPKMANIPFHKIRCIYY</sequence>
<dbReference type="EMBL" id="NEDP02000155">
    <property type="protein sequence ID" value="OWF56555.1"/>
    <property type="molecule type" value="Genomic_DNA"/>
</dbReference>
<dbReference type="GO" id="GO:0006400">
    <property type="term" value="P:tRNA modification"/>
    <property type="evidence" value="ECO:0007669"/>
    <property type="project" value="TreeGrafter"/>
</dbReference>
<evidence type="ECO:0000256" key="5">
    <source>
        <dbReference type="ARBA" id="ARBA00048204"/>
    </source>
</evidence>
<comment type="catalytic activity">
    <reaction evidence="5 6">
        <text>queuosine 5'-phosphate + H2O = queuine + D-ribose 5-phosphate</text>
        <dbReference type="Rhea" id="RHEA:75387"/>
        <dbReference type="ChEBI" id="CHEBI:15377"/>
        <dbReference type="ChEBI" id="CHEBI:17433"/>
        <dbReference type="ChEBI" id="CHEBI:78346"/>
        <dbReference type="ChEBI" id="CHEBI:194371"/>
    </reaction>
    <physiologicalReaction direction="left-to-right" evidence="5 6">
        <dbReference type="Rhea" id="RHEA:75388"/>
    </physiologicalReaction>
</comment>
<evidence type="ECO:0000313" key="7">
    <source>
        <dbReference type="EMBL" id="OWF56555.1"/>
    </source>
</evidence>
<evidence type="ECO:0000256" key="3">
    <source>
        <dbReference type="ARBA" id="ARBA00035306"/>
    </source>
</evidence>
<name>A0A210R6H6_MIZYE</name>
<dbReference type="GO" id="GO:0016787">
    <property type="term" value="F:hydrolase activity"/>
    <property type="evidence" value="ECO:0007669"/>
    <property type="project" value="UniProtKB-KW"/>
</dbReference>
<dbReference type="PANTHER" id="PTHR21314:SF0">
    <property type="entry name" value="QUEUOSINE 5'-PHOSPHATE N-GLYCOSYLASE_HYDROLASE"/>
    <property type="match status" value="1"/>
</dbReference>
<dbReference type="EC" id="3.2.2.-" evidence="6"/>
<organism evidence="7 8">
    <name type="scientific">Mizuhopecten yessoensis</name>
    <name type="common">Japanese scallop</name>
    <name type="synonym">Patinopecten yessoensis</name>
    <dbReference type="NCBI Taxonomy" id="6573"/>
    <lineage>
        <taxon>Eukaryota</taxon>
        <taxon>Metazoa</taxon>
        <taxon>Spiralia</taxon>
        <taxon>Lophotrochozoa</taxon>
        <taxon>Mollusca</taxon>
        <taxon>Bivalvia</taxon>
        <taxon>Autobranchia</taxon>
        <taxon>Pteriomorphia</taxon>
        <taxon>Pectinida</taxon>
        <taxon>Pectinoidea</taxon>
        <taxon>Pectinidae</taxon>
        <taxon>Mizuhopecten</taxon>
    </lineage>
</organism>
<keyword evidence="8" id="KW-1185">Reference proteome</keyword>
<gene>
    <name evidence="7" type="ORF">KP79_PYT12031</name>
</gene>
<protein>
    <recommendedName>
        <fullName evidence="3 6">Queuosine 5'-phosphate N-glycosylase/hydrolase</fullName>
        <ecNumber evidence="6">3.2.2.-</ecNumber>
    </recommendedName>
    <alternativeName>
        <fullName evidence="4 6">Queuosine-nucleotide N-glycosylase/hydrolase</fullName>
    </alternativeName>
</protein>
<proteinExistence type="inferred from homology"/>
<keyword evidence="1 6" id="KW-0378">Hydrolase</keyword>
<evidence type="ECO:0000256" key="2">
    <source>
        <dbReference type="ARBA" id="ARBA00035119"/>
    </source>
</evidence>
<comment type="similarity">
    <text evidence="2 6">Belongs to the QNG1 protein family.</text>
</comment>
<comment type="function">
    <text evidence="6">Catalyzes the hydrolysis of queuosine 5'-phosphate, releasing the nucleobase queuine (q). Is required for salvage of queuine from exogenous queuosine (Q) that is imported and then converted to queuosine 5'-phosphate intracellularly.</text>
</comment>
<evidence type="ECO:0000256" key="6">
    <source>
        <dbReference type="RuleBase" id="RU365002"/>
    </source>
</evidence>
<dbReference type="OrthoDB" id="416777at2759"/>
<dbReference type="STRING" id="6573.A0A210R6H6"/>
<evidence type="ECO:0000256" key="4">
    <source>
        <dbReference type="ARBA" id="ARBA00035393"/>
    </source>
</evidence>
<dbReference type="InterPro" id="IPR019438">
    <property type="entry name" value="Q_salvage"/>
</dbReference>